<dbReference type="Proteomes" id="UP000321827">
    <property type="component" value="Unassembled WGS sequence"/>
</dbReference>
<reference evidence="1 2" key="1">
    <citation type="submission" date="2019-07" db="EMBL/GenBank/DDBJ databases">
        <title>Whole genome shotgun sequence of Oceanithermus desulfurans NBRC 100063.</title>
        <authorList>
            <person name="Hosoyama A."/>
            <person name="Uohara A."/>
            <person name="Ohji S."/>
            <person name="Ichikawa N."/>
        </authorList>
    </citation>
    <scope>NUCLEOTIDE SEQUENCE [LARGE SCALE GENOMIC DNA]</scope>
    <source>
        <strain evidence="1 2">NBRC 100063</strain>
    </source>
</reference>
<sequence>MGTPATGPTQVYPSASRNTAARAERLLAEFEPEHRPLEAELPRILGVG</sequence>
<organism evidence="1 2">
    <name type="scientific">Oceanithermus desulfurans NBRC 100063</name>
    <dbReference type="NCBI Taxonomy" id="1227550"/>
    <lineage>
        <taxon>Bacteria</taxon>
        <taxon>Thermotogati</taxon>
        <taxon>Deinococcota</taxon>
        <taxon>Deinococci</taxon>
        <taxon>Thermales</taxon>
        <taxon>Thermaceae</taxon>
        <taxon>Oceanithermus</taxon>
    </lineage>
</organism>
<dbReference type="EMBL" id="BJXN01000002">
    <property type="protein sequence ID" value="GEM88808.1"/>
    <property type="molecule type" value="Genomic_DNA"/>
</dbReference>
<comment type="caution">
    <text evidence="1">The sequence shown here is derived from an EMBL/GenBank/DDBJ whole genome shotgun (WGS) entry which is preliminary data.</text>
</comment>
<evidence type="ECO:0000313" key="2">
    <source>
        <dbReference type="Proteomes" id="UP000321827"/>
    </source>
</evidence>
<accession>A0A511RGP0</accession>
<dbReference type="AlphaFoldDB" id="A0A511RGP0"/>
<name>A0A511RGP0_9DEIN</name>
<evidence type="ECO:0000313" key="1">
    <source>
        <dbReference type="EMBL" id="GEM88808.1"/>
    </source>
</evidence>
<protein>
    <submittedName>
        <fullName evidence="1">Uncharacterized protein</fullName>
    </submittedName>
</protein>
<gene>
    <name evidence="1" type="ORF">ODE01S_02420</name>
</gene>
<proteinExistence type="predicted"/>